<feature type="region of interest" description="Disordered" evidence="1">
    <location>
        <begin position="1589"/>
        <end position="1623"/>
    </location>
</feature>
<dbReference type="Proteomes" id="UP000822688">
    <property type="component" value="Chromosome 4"/>
</dbReference>
<dbReference type="PANTHER" id="PTHR46348:SF1">
    <property type="entry name" value="DELETED IN LUNG AND ESOPHAGEAL CANCER PROTEIN 1"/>
    <property type="match status" value="1"/>
</dbReference>
<comment type="caution">
    <text evidence="2">The sequence shown here is derived from an EMBL/GenBank/DDBJ whole genome shotgun (WGS) entry which is preliminary data.</text>
</comment>
<dbReference type="GO" id="GO:0008285">
    <property type="term" value="P:negative regulation of cell population proliferation"/>
    <property type="evidence" value="ECO:0007669"/>
    <property type="project" value="InterPro"/>
</dbReference>
<dbReference type="Gene3D" id="2.60.40.10">
    <property type="entry name" value="Immunoglobulins"/>
    <property type="match status" value="6"/>
</dbReference>
<proteinExistence type="predicted"/>
<name>A0A8T0I9F2_CERPU</name>
<dbReference type="GO" id="GO:0005929">
    <property type="term" value="C:cilium"/>
    <property type="evidence" value="ECO:0007669"/>
    <property type="project" value="TreeGrafter"/>
</dbReference>
<keyword evidence="3" id="KW-1185">Reference proteome</keyword>
<evidence type="ECO:0000256" key="1">
    <source>
        <dbReference type="SAM" id="MobiDB-lite"/>
    </source>
</evidence>
<evidence type="ECO:0000313" key="3">
    <source>
        <dbReference type="Proteomes" id="UP000822688"/>
    </source>
</evidence>
<accession>A0A8T0I9F2</accession>
<dbReference type="InterPro" id="IPR013783">
    <property type="entry name" value="Ig-like_fold"/>
</dbReference>
<feature type="compositionally biased region" description="Gly residues" evidence="1">
    <location>
        <begin position="1592"/>
        <end position="1602"/>
    </location>
</feature>
<protein>
    <submittedName>
        <fullName evidence="2">Uncharacterized protein</fullName>
    </submittedName>
</protein>
<evidence type="ECO:0000313" key="2">
    <source>
        <dbReference type="EMBL" id="KAG0579645.1"/>
    </source>
</evidence>
<sequence>MFCQFDITYKPKTTIESQDEIEVRSEMDTCFVTLKSINPLPTVKFPPIIDLGYCLTNHSTSGSYTYACLGAGAHIAMLGFCDDLEWHFLQTEWSQDGRWKGLQERYIQKNYVLFAPFLAYPREVKLKANETQEVIILFRPPKAGQFSGTLKIETSTGRHWEIVVKGVGVDLQVSCDKLDGRKWRPGEFEAGIPFGDCTMGATTKHYVSIKNSCEVPVRFYWRVSNEAKIAPSGQVLEEKELDSDTKEVCTEVYREFTINPTFGVIQGCSEFNAIINFIPTNLKVYQQIARLYIDTRADQPLASEDWKVFRNQLFLLENEIKNDQSIENQPYRFTDEDYAIHKVDNMGQIFKILEFSMSGRGIPIDVLCLPPLLNIGGGLTIETVRNYSVVIRNNTPSPIRFSWERPKTPFKYGVYENAVYFQPLTGEIEGNENKEIIAIVKAKKVGPFDKTYECNISNPKLSSNEGKVSINFQVVGHVRGPIIAMTPGAIDYGLVQIDSLYERDLVLTNKSGCRATFKLYTIPDPEEKDILISRDEPISLSSYGDALQLFKNGVPPLRSHRQLKEKKYRHVDTSKPLPLIKVCRRVWYPSGVPYPEDAWQQKLTFYPSSGVLEKNQSCVVRVVLKGTKRGYMRLAIICDVAELAGQTSMAVARAEIDAPRACLLPPMMDLGIQYLYCEIERVVTLKNLRALPACFNWWSQDGVGDHKFVKIDWSQASGKIPPREEISLTFKFNPQRLGPFECILVCEVWKQQYPLGLLLKAYIVDIRVSFHIFRPKVEDGHQLSGRGVRFERLEKIQEERKYGRRSTSGGRRYETPTLDDPIIPCLDFGRRNVSGRVHTLKLTIRNHSPIQANVRVRVVTHLSEPETSLVRDELWMLSALTGHLSTLNPNRRDPFQSSMINKARDFPLLSRQDDNHFRFFSSAGKSMLWRRVEGAMHQAMIKEGRSIGFLIYPHPMGVLQPWSEWSCEVVCFSTLPGLYKDVLVVKIGRLSPFYFPVEIELVGNPLISRINNLEPRGLQDNKDTPELILTWNAMPAGNPIVRRTFWIYNSSPFNMVIDWKLMIEVEEKMEENIDENRENTLHCMLIPERNGEEWCVRVCIQEHLGIDYQDLIHVTFQDFLEPWHPIQVILGQKSSQFSITFQSLEAINFKAIFVGKTRIHDGQFSRKPSAPKFEFDSALEQVDKQYIYRRPSTKHVCEHVVSYFNTRTSQFQSLLVHKTSLGDHVHLEQLNQKKISKKGGAWADFGRKNSRVHRLEHDSDISDDENPVAEEEITEEGNYPVPILDIPDELITDAFVPNEEIDLIRPLRVTVIARLLVPKLYCNVDEILRFLLFGHLSAEIRFDVKTLFLTNPYLDRVLFSICVPPPFYIFNTRHGIIDPIIDGSAIQRLSILKDTQREPEENSYRLPPDWSLQLNLRFRPFIDEGDWYPKDEIIERDLVISFQNTHEQTITLYGDLRFPEVTLQTEILSFGTVICPDCVLCQDFTISNTSIVPLEWRIVTEQSHDDMIECAKLDGFINWGHLKDLNKRWPVIWKATPESGRLPGREGCMGELYRQIVTITFSPHDPISYKETIWIEVLRGRGCRLVLEGQGSETGGGSGSGDGDVAAAPPPERKPSKRKSSAK</sequence>
<gene>
    <name evidence="2" type="ORF">KC19_4G113000</name>
</gene>
<dbReference type="PANTHER" id="PTHR46348">
    <property type="entry name" value="DELETED IN LUNG AND ESOPHAGEAL CANCER PROTEIN 1"/>
    <property type="match status" value="1"/>
</dbReference>
<dbReference type="GO" id="GO:0015631">
    <property type="term" value="F:tubulin binding"/>
    <property type="evidence" value="ECO:0007669"/>
    <property type="project" value="TreeGrafter"/>
</dbReference>
<dbReference type="GO" id="GO:0005737">
    <property type="term" value="C:cytoplasm"/>
    <property type="evidence" value="ECO:0007669"/>
    <property type="project" value="TreeGrafter"/>
</dbReference>
<dbReference type="InterPro" id="IPR033304">
    <property type="entry name" value="DLEC1"/>
</dbReference>
<dbReference type="EMBL" id="CM026424">
    <property type="protein sequence ID" value="KAG0579645.1"/>
    <property type="molecule type" value="Genomic_DNA"/>
</dbReference>
<organism evidence="2 3">
    <name type="scientific">Ceratodon purpureus</name>
    <name type="common">Fire moss</name>
    <name type="synonym">Dicranum purpureum</name>
    <dbReference type="NCBI Taxonomy" id="3225"/>
    <lineage>
        <taxon>Eukaryota</taxon>
        <taxon>Viridiplantae</taxon>
        <taxon>Streptophyta</taxon>
        <taxon>Embryophyta</taxon>
        <taxon>Bryophyta</taxon>
        <taxon>Bryophytina</taxon>
        <taxon>Bryopsida</taxon>
        <taxon>Dicranidae</taxon>
        <taxon>Pseudoditrichales</taxon>
        <taxon>Ditrichaceae</taxon>
        <taxon>Ceratodon</taxon>
    </lineage>
</organism>
<reference evidence="2" key="1">
    <citation type="submission" date="2020-06" db="EMBL/GenBank/DDBJ databases">
        <title>WGS assembly of Ceratodon purpureus strain R40.</title>
        <authorList>
            <person name="Carey S.B."/>
            <person name="Jenkins J."/>
            <person name="Shu S."/>
            <person name="Lovell J.T."/>
            <person name="Sreedasyam A."/>
            <person name="Maumus F."/>
            <person name="Tiley G.P."/>
            <person name="Fernandez-Pozo N."/>
            <person name="Barry K."/>
            <person name="Chen C."/>
            <person name="Wang M."/>
            <person name="Lipzen A."/>
            <person name="Daum C."/>
            <person name="Saski C.A."/>
            <person name="Payton A.C."/>
            <person name="Mcbreen J.C."/>
            <person name="Conrad R.E."/>
            <person name="Kollar L.M."/>
            <person name="Olsson S."/>
            <person name="Huttunen S."/>
            <person name="Landis J.B."/>
            <person name="Wickett N.J."/>
            <person name="Johnson M.G."/>
            <person name="Rensing S.A."/>
            <person name="Grimwood J."/>
            <person name="Schmutz J."/>
            <person name="Mcdaniel S.F."/>
        </authorList>
    </citation>
    <scope>NUCLEOTIDE SEQUENCE</scope>
    <source>
        <strain evidence="2">R40</strain>
    </source>
</reference>